<keyword evidence="1" id="KW-0539">Nucleus</keyword>
<evidence type="ECO:0000313" key="4">
    <source>
        <dbReference type="Proteomes" id="UP000070700"/>
    </source>
</evidence>
<evidence type="ECO:0000259" key="2">
    <source>
        <dbReference type="PROSITE" id="PS50048"/>
    </source>
</evidence>
<dbReference type="RefSeq" id="XP_018075844.1">
    <property type="nucleotide sequence ID" value="XM_018207510.1"/>
</dbReference>
<dbReference type="InterPro" id="IPR036864">
    <property type="entry name" value="Zn2-C6_fun-type_DNA-bd_sf"/>
</dbReference>
<dbReference type="GO" id="GO:0000981">
    <property type="term" value="F:DNA-binding transcription factor activity, RNA polymerase II-specific"/>
    <property type="evidence" value="ECO:0007669"/>
    <property type="project" value="InterPro"/>
</dbReference>
<dbReference type="OrthoDB" id="3520984at2759"/>
<evidence type="ECO:0000313" key="3">
    <source>
        <dbReference type="EMBL" id="KUJ21489.1"/>
    </source>
</evidence>
<reference evidence="3 4" key="1">
    <citation type="submission" date="2015-10" db="EMBL/GenBank/DDBJ databases">
        <title>Full genome of DAOMC 229536 Phialocephala scopiformis, a fungal endophyte of spruce producing the potent anti-insectan compound rugulosin.</title>
        <authorList>
            <consortium name="DOE Joint Genome Institute"/>
            <person name="Walker A.K."/>
            <person name="Frasz S.L."/>
            <person name="Seifert K.A."/>
            <person name="Miller J.D."/>
            <person name="Mondo S.J."/>
            <person name="Labutti K."/>
            <person name="Lipzen A."/>
            <person name="Dockter R."/>
            <person name="Kennedy M."/>
            <person name="Grigoriev I.V."/>
            <person name="Spatafora J.W."/>
        </authorList>
    </citation>
    <scope>NUCLEOTIDE SEQUENCE [LARGE SCALE GENOMIC DNA]</scope>
    <source>
        <strain evidence="3 4">CBS 120377</strain>
    </source>
</reference>
<protein>
    <recommendedName>
        <fullName evidence="2">Zn(2)-C6 fungal-type domain-containing protein</fullName>
    </recommendedName>
</protein>
<dbReference type="GeneID" id="28817236"/>
<dbReference type="EMBL" id="KQ947408">
    <property type="protein sequence ID" value="KUJ21489.1"/>
    <property type="molecule type" value="Genomic_DNA"/>
</dbReference>
<gene>
    <name evidence="3" type="ORF">LY89DRAFT_436006</name>
</gene>
<accession>A0A194XN26</accession>
<dbReference type="GO" id="GO:0008270">
    <property type="term" value="F:zinc ion binding"/>
    <property type="evidence" value="ECO:0007669"/>
    <property type="project" value="InterPro"/>
</dbReference>
<dbReference type="SMART" id="SM00066">
    <property type="entry name" value="GAL4"/>
    <property type="match status" value="1"/>
</dbReference>
<keyword evidence="4" id="KW-1185">Reference proteome</keyword>
<organism evidence="3 4">
    <name type="scientific">Mollisia scopiformis</name>
    <name type="common">Conifer needle endophyte fungus</name>
    <name type="synonym">Phialocephala scopiformis</name>
    <dbReference type="NCBI Taxonomy" id="149040"/>
    <lineage>
        <taxon>Eukaryota</taxon>
        <taxon>Fungi</taxon>
        <taxon>Dikarya</taxon>
        <taxon>Ascomycota</taxon>
        <taxon>Pezizomycotina</taxon>
        <taxon>Leotiomycetes</taxon>
        <taxon>Helotiales</taxon>
        <taxon>Mollisiaceae</taxon>
        <taxon>Mollisia</taxon>
    </lineage>
</organism>
<dbReference type="PROSITE" id="PS50048">
    <property type="entry name" value="ZN2_CY6_FUNGAL_2"/>
    <property type="match status" value="1"/>
</dbReference>
<dbReference type="InParanoid" id="A0A194XN26"/>
<dbReference type="InterPro" id="IPR053175">
    <property type="entry name" value="DHMBA_Reg_Transcription_Factor"/>
</dbReference>
<dbReference type="SUPFAM" id="SSF57701">
    <property type="entry name" value="Zn2/Cys6 DNA-binding domain"/>
    <property type="match status" value="1"/>
</dbReference>
<feature type="domain" description="Zn(2)-C6 fungal-type" evidence="2">
    <location>
        <begin position="10"/>
        <end position="38"/>
    </location>
</feature>
<dbReference type="Gene3D" id="4.10.240.10">
    <property type="entry name" value="Zn(2)-C6 fungal-type DNA-binding domain"/>
    <property type="match status" value="1"/>
</dbReference>
<dbReference type="Pfam" id="PF00172">
    <property type="entry name" value="Zn_clus"/>
    <property type="match status" value="1"/>
</dbReference>
<dbReference type="AlphaFoldDB" id="A0A194XN26"/>
<name>A0A194XN26_MOLSC</name>
<dbReference type="InterPro" id="IPR001138">
    <property type="entry name" value="Zn2Cys6_DnaBD"/>
</dbReference>
<evidence type="ECO:0000256" key="1">
    <source>
        <dbReference type="ARBA" id="ARBA00023242"/>
    </source>
</evidence>
<dbReference type="Proteomes" id="UP000070700">
    <property type="component" value="Unassembled WGS sequence"/>
</dbReference>
<dbReference type="KEGG" id="psco:LY89DRAFT_436006"/>
<dbReference type="PROSITE" id="PS00463">
    <property type="entry name" value="ZN2_CY6_FUNGAL_1"/>
    <property type="match status" value="1"/>
</dbReference>
<dbReference type="PANTHER" id="PTHR38791:SF13">
    <property type="entry name" value="ZN(2)-C6 FUNGAL-TYPE DOMAIN-CONTAINING PROTEIN"/>
    <property type="match status" value="1"/>
</dbReference>
<dbReference type="CDD" id="cd00067">
    <property type="entry name" value="GAL4"/>
    <property type="match status" value="1"/>
</dbReference>
<sequence>MVHTGRPSRGCGVCRRRRIKCDEKSPECSYCVKTKQKCPGYKDLFDLAWRDQTSIAQKNVERRKRASPEQATPKVDFLPGIDPKAASGGRSPLTIKQVMTIVPPTLSEDPEAYALGFFFGTYASPPLTIYDRKGFLEYVGPQFVNAKPDSALKMATMAISSFLFVAWLDRRPDNPMSRGFYLKALSIIKDRIRQPDGCADNDVLTSVLLLQMYEVCLGRYSSNRPISNKIQPKMLVGTVNRSGNPRAHLDGALALIKHRGAENFQDDIGQSLLHYIRSQLIEEAFRNGEPISDDVSTWKEHLTGPKASPGTFLDNINVELANLEASARQRAALPPFLRADLNPQEILQKAQDIERQLIEWSETLPLFWMPVRVVGGECIPKGMKAAGLYQSHCYIYPSLSVASLWNKQRVSRIKVNNLIRQELSQQSSSSKIDMIQQLTDDICASVPFMLGDKVKPSSMGDKRVQYPHAPGQEVPSAHYTMAPAMGGFWLLGPLQMMMGLRIGMREGQKQWVGGQLMRIAHIYNIGK</sequence>
<dbReference type="PANTHER" id="PTHR38791">
    <property type="entry name" value="ZN(II)2CYS6 TRANSCRIPTION FACTOR (EUROFUNG)-RELATED-RELATED"/>
    <property type="match status" value="1"/>
</dbReference>
<proteinExistence type="predicted"/>